<dbReference type="GO" id="GO:0003959">
    <property type="term" value="F:NADPH dehydrogenase activity"/>
    <property type="evidence" value="ECO:0007669"/>
    <property type="project" value="TreeGrafter"/>
</dbReference>
<dbReference type="Proteomes" id="UP001301769">
    <property type="component" value="Unassembled WGS sequence"/>
</dbReference>
<feature type="domain" description="NADH:flavin oxidoreductase/NADH oxidase N-terminal" evidence="2">
    <location>
        <begin position="3"/>
        <end position="347"/>
    </location>
</feature>
<dbReference type="CDD" id="cd02933">
    <property type="entry name" value="OYE_like_FMN"/>
    <property type="match status" value="1"/>
</dbReference>
<dbReference type="InterPro" id="IPR013785">
    <property type="entry name" value="Aldolase_TIM"/>
</dbReference>
<comment type="caution">
    <text evidence="3">The sequence shown here is derived from an EMBL/GenBank/DDBJ whole genome shotgun (WGS) entry which is preliminary data.</text>
</comment>
<evidence type="ECO:0000256" key="1">
    <source>
        <dbReference type="ARBA" id="ARBA00022630"/>
    </source>
</evidence>
<organism evidence="3 4">
    <name type="scientific">Rhypophila decipiens</name>
    <dbReference type="NCBI Taxonomy" id="261697"/>
    <lineage>
        <taxon>Eukaryota</taxon>
        <taxon>Fungi</taxon>
        <taxon>Dikarya</taxon>
        <taxon>Ascomycota</taxon>
        <taxon>Pezizomycotina</taxon>
        <taxon>Sordariomycetes</taxon>
        <taxon>Sordariomycetidae</taxon>
        <taxon>Sordariales</taxon>
        <taxon>Naviculisporaceae</taxon>
        <taxon>Rhypophila</taxon>
    </lineage>
</organism>
<dbReference type="InterPro" id="IPR045247">
    <property type="entry name" value="Oye-like"/>
</dbReference>
<evidence type="ECO:0000313" key="3">
    <source>
        <dbReference type="EMBL" id="KAK4207415.1"/>
    </source>
</evidence>
<accession>A0AAN7B420</accession>
<sequence>MSKLFQPIRVGETELGHRVVMAPLSRMRANYHVTLPMVKEYYVQRCSTPGTLIISEATAISPGAGAYRYSPGIWSPEQTSACKEITDAVHANGCKMYCQLWHLGRSGQSDTLAMFGRKLKAPSAIRIESDFGEFQVPEELNEQEIWETIAEYARAARNAVENAGFDGVEIHGANGYLPDQFLQDVSNKRSDSWGGSVENRSRLHIEVTKAVVEAIGPQRTGRVPNKPSIRLSPHSEFLSMGMKNPMPQFSHVVSELKQMGLSYLHLVEWRISGHSDTDVRPGNTNDPLIEIWNNTSPVILAGSFTPASAREAVDKMYKDSDVMIAFGRHFIANPDFVYRLEAELPLNKYDRPTFYLPLSEKGYLDYPVWQGT</sequence>
<dbReference type="Gene3D" id="3.20.20.70">
    <property type="entry name" value="Aldolase class I"/>
    <property type="match status" value="1"/>
</dbReference>
<dbReference type="AlphaFoldDB" id="A0AAN7B420"/>
<evidence type="ECO:0000259" key="2">
    <source>
        <dbReference type="Pfam" id="PF00724"/>
    </source>
</evidence>
<dbReference type="PANTHER" id="PTHR22893">
    <property type="entry name" value="NADH OXIDOREDUCTASE-RELATED"/>
    <property type="match status" value="1"/>
</dbReference>
<dbReference type="Pfam" id="PF00724">
    <property type="entry name" value="Oxidored_FMN"/>
    <property type="match status" value="1"/>
</dbReference>
<keyword evidence="1" id="KW-0285">Flavoprotein</keyword>
<evidence type="ECO:0000313" key="4">
    <source>
        <dbReference type="Proteomes" id="UP001301769"/>
    </source>
</evidence>
<dbReference type="InterPro" id="IPR001155">
    <property type="entry name" value="OxRdtase_FMN_N"/>
</dbReference>
<reference evidence="3" key="1">
    <citation type="journal article" date="2023" name="Mol. Phylogenet. Evol.">
        <title>Genome-scale phylogeny and comparative genomics of the fungal order Sordariales.</title>
        <authorList>
            <person name="Hensen N."/>
            <person name="Bonometti L."/>
            <person name="Westerberg I."/>
            <person name="Brannstrom I.O."/>
            <person name="Guillou S."/>
            <person name="Cros-Aarteil S."/>
            <person name="Calhoun S."/>
            <person name="Haridas S."/>
            <person name="Kuo A."/>
            <person name="Mondo S."/>
            <person name="Pangilinan J."/>
            <person name="Riley R."/>
            <person name="LaButti K."/>
            <person name="Andreopoulos B."/>
            <person name="Lipzen A."/>
            <person name="Chen C."/>
            <person name="Yan M."/>
            <person name="Daum C."/>
            <person name="Ng V."/>
            <person name="Clum A."/>
            <person name="Steindorff A."/>
            <person name="Ohm R.A."/>
            <person name="Martin F."/>
            <person name="Silar P."/>
            <person name="Natvig D.O."/>
            <person name="Lalanne C."/>
            <person name="Gautier V."/>
            <person name="Ament-Velasquez S.L."/>
            <person name="Kruys A."/>
            <person name="Hutchinson M.I."/>
            <person name="Powell A.J."/>
            <person name="Barry K."/>
            <person name="Miller A.N."/>
            <person name="Grigoriev I.V."/>
            <person name="Debuchy R."/>
            <person name="Gladieux P."/>
            <person name="Hiltunen Thoren M."/>
            <person name="Johannesson H."/>
        </authorList>
    </citation>
    <scope>NUCLEOTIDE SEQUENCE</scope>
    <source>
        <strain evidence="3">PSN293</strain>
    </source>
</reference>
<dbReference type="SUPFAM" id="SSF51395">
    <property type="entry name" value="FMN-linked oxidoreductases"/>
    <property type="match status" value="1"/>
</dbReference>
<proteinExistence type="predicted"/>
<dbReference type="FunFam" id="3.20.20.70:FF:000138">
    <property type="entry name" value="NADPH dehydrogenase 1"/>
    <property type="match status" value="1"/>
</dbReference>
<dbReference type="GO" id="GO:0010181">
    <property type="term" value="F:FMN binding"/>
    <property type="evidence" value="ECO:0007669"/>
    <property type="project" value="InterPro"/>
</dbReference>
<reference evidence="3" key="2">
    <citation type="submission" date="2023-05" db="EMBL/GenBank/DDBJ databases">
        <authorList>
            <consortium name="Lawrence Berkeley National Laboratory"/>
            <person name="Steindorff A."/>
            <person name="Hensen N."/>
            <person name="Bonometti L."/>
            <person name="Westerberg I."/>
            <person name="Brannstrom I.O."/>
            <person name="Guillou S."/>
            <person name="Cros-Aarteil S."/>
            <person name="Calhoun S."/>
            <person name="Haridas S."/>
            <person name="Kuo A."/>
            <person name="Mondo S."/>
            <person name="Pangilinan J."/>
            <person name="Riley R."/>
            <person name="Labutti K."/>
            <person name="Andreopoulos B."/>
            <person name="Lipzen A."/>
            <person name="Chen C."/>
            <person name="Yanf M."/>
            <person name="Daum C."/>
            <person name="Ng V."/>
            <person name="Clum A."/>
            <person name="Ohm R."/>
            <person name="Martin F."/>
            <person name="Silar P."/>
            <person name="Natvig D."/>
            <person name="Lalanne C."/>
            <person name="Gautier V."/>
            <person name="Ament-Velasquez S.L."/>
            <person name="Kruys A."/>
            <person name="Hutchinson M.I."/>
            <person name="Powell A.J."/>
            <person name="Barry K."/>
            <person name="Miller A.N."/>
            <person name="Grigoriev I.V."/>
            <person name="Debuchy R."/>
            <person name="Gladieux P."/>
            <person name="Thoren M.H."/>
            <person name="Johannesson H."/>
        </authorList>
    </citation>
    <scope>NUCLEOTIDE SEQUENCE</scope>
    <source>
        <strain evidence="3">PSN293</strain>
    </source>
</reference>
<gene>
    <name evidence="3" type="ORF">QBC37DRAFT_298777</name>
</gene>
<protein>
    <recommendedName>
        <fullName evidence="2">NADH:flavin oxidoreductase/NADH oxidase N-terminal domain-containing protein</fullName>
    </recommendedName>
</protein>
<dbReference type="EMBL" id="MU858296">
    <property type="protein sequence ID" value="KAK4207415.1"/>
    <property type="molecule type" value="Genomic_DNA"/>
</dbReference>
<name>A0AAN7B420_9PEZI</name>
<dbReference type="PANTHER" id="PTHR22893:SF91">
    <property type="entry name" value="NADPH DEHYDROGENASE 2-RELATED"/>
    <property type="match status" value="1"/>
</dbReference>
<keyword evidence="4" id="KW-1185">Reference proteome</keyword>